<keyword evidence="4" id="KW-1185">Reference proteome</keyword>
<protein>
    <recommendedName>
        <fullName evidence="2">DUF6533 domain-containing protein</fullName>
    </recommendedName>
</protein>
<keyword evidence="1" id="KW-0812">Transmembrane</keyword>
<evidence type="ECO:0000259" key="2">
    <source>
        <dbReference type="Pfam" id="PF20151"/>
    </source>
</evidence>
<dbReference type="EMBL" id="JAACJM010000017">
    <property type="protein sequence ID" value="KAF5368085.1"/>
    <property type="molecule type" value="Genomic_DNA"/>
</dbReference>
<comment type="caution">
    <text evidence="3">The sequence shown here is derived from an EMBL/GenBank/DDBJ whole genome shotgun (WGS) entry which is preliminary data.</text>
</comment>
<proteinExistence type="predicted"/>
<sequence>MSIPSNTSSISVPDEAAFITLVSGLQAAQAIQYVSVSSLMLIIWDILTNLEDEIEICIHRPFRLPAIVYIVCRIASLGYISVQAIYAIDNEINCILMSGVLEPIFFFLSNNSISLLFLLRVHAVFHDKSKVKLAFNVLWVLALSSEILDFYFVQPIPSMSTVEHCAYRPLQAVFSSLSILMALVFDTSVYFAISCRLFLTFRFATPETCTLPQKASSFFSGKYLPAFSRSLLRDGQSYYM</sequence>
<reference evidence="3 4" key="1">
    <citation type="journal article" date="2020" name="ISME J.">
        <title>Uncovering the hidden diversity of litter-decomposition mechanisms in mushroom-forming fungi.</title>
        <authorList>
            <person name="Floudas D."/>
            <person name="Bentzer J."/>
            <person name="Ahren D."/>
            <person name="Johansson T."/>
            <person name="Persson P."/>
            <person name="Tunlid A."/>
        </authorList>
    </citation>
    <scope>NUCLEOTIDE SEQUENCE [LARGE SCALE GENOMIC DNA]</scope>
    <source>
        <strain evidence="3 4">CBS 291.85</strain>
    </source>
</reference>
<feature type="domain" description="DUF6533" evidence="2">
    <location>
        <begin position="33"/>
        <end position="77"/>
    </location>
</feature>
<evidence type="ECO:0000313" key="3">
    <source>
        <dbReference type="EMBL" id="KAF5368085.1"/>
    </source>
</evidence>
<dbReference type="Proteomes" id="UP000559256">
    <property type="component" value="Unassembled WGS sequence"/>
</dbReference>
<dbReference type="Pfam" id="PF20151">
    <property type="entry name" value="DUF6533"/>
    <property type="match status" value="1"/>
</dbReference>
<organism evidence="3 4">
    <name type="scientific">Tetrapyrgos nigripes</name>
    <dbReference type="NCBI Taxonomy" id="182062"/>
    <lineage>
        <taxon>Eukaryota</taxon>
        <taxon>Fungi</taxon>
        <taxon>Dikarya</taxon>
        <taxon>Basidiomycota</taxon>
        <taxon>Agaricomycotina</taxon>
        <taxon>Agaricomycetes</taxon>
        <taxon>Agaricomycetidae</taxon>
        <taxon>Agaricales</taxon>
        <taxon>Marasmiineae</taxon>
        <taxon>Marasmiaceae</taxon>
        <taxon>Tetrapyrgos</taxon>
    </lineage>
</organism>
<feature type="transmembrane region" description="Helical" evidence="1">
    <location>
        <begin position="100"/>
        <end position="121"/>
    </location>
</feature>
<feature type="transmembrane region" description="Helical" evidence="1">
    <location>
        <begin position="133"/>
        <end position="153"/>
    </location>
</feature>
<feature type="transmembrane region" description="Helical" evidence="1">
    <location>
        <begin position="67"/>
        <end position="88"/>
    </location>
</feature>
<evidence type="ECO:0000256" key="1">
    <source>
        <dbReference type="SAM" id="Phobius"/>
    </source>
</evidence>
<feature type="transmembrane region" description="Helical" evidence="1">
    <location>
        <begin position="173"/>
        <end position="193"/>
    </location>
</feature>
<dbReference type="OrthoDB" id="3038990at2759"/>
<dbReference type="InterPro" id="IPR045340">
    <property type="entry name" value="DUF6533"/>
</dbReference>
<keyword evidence="1" id="KW-1133">Transmembrane helix</keyword>
<name>A0A8H5GNV2_9AGAR</name>
<keyword evidence="1" id="KW-0472">Membrane</keyword>
<accession>A0A8H5GNV2</accession>
<dbReference type="AlphaFoldDB" id="A0A8H5GNV2"/>
<evidence type="ECO:0000313" key="4">
    <source>
        <dbReference type="Proteomes" id="UP000559256"/>
    </source>
</evidence>
<gene>
    <name evidence="3" type="ORF">D9758_004435</name>
</gene>